<accession>A0A0K8J746</accession>
<dbReference type="RefSeq" id="WP_058258527.1">
    <property type="nucleotide sequence ID" value="NZ_DUPS01000065.1"/>
</dbReference>
<evidence type="ECO:0000313" key="1">
    <source>
        <dbReference type="EMBL" id="CUH93264.1"/>
    </source>
</evidence>
<gene>
    <name evidence="1" type="ORF">SD1D_1719</name>
</gene>
<organism evidence="1 2">
    <name type="scientific">Herbinix luporum</name>
    <dbReference type="NCBI Taxonomy" id="1679721"/>
    <lineage>
        <taxon>Bacteria</taxon>
        <taxon>Bacillati</taxon>
        <taxon>Bacillota</taxon>
        <taxon>Clostridia</taxon>
        <taxon>Lachnospirales</taxon>
        <taxon>Lachnospiraceae</taxon>
        <taxon>Herbinix</taxon>
    </lineage>
</organism>
<dbReference type="Proteomes" id="UP000196053">
    <property type="component" value="Chromosome I"/>
</dbReference>
<proteinExistence type="predicted"/>
<sequence length="219" mass="25574">MKLLFCNIAWLDYYKGIYEGVDMPVGGGDYFKQTGDALEKYNFEAVEIEGGTEPYCLGFVETQNLKVKNKQLHIEKIKGCEEYNSKDSVEDVLVIYCAKHPAHNFITVVGWYKYATVYRYYQQMEFPSHIPDDDNLYIQDYNAIALAKNCVLLPRRERSLYNKWSVPKKTSGAAFGFGQSNLWFAQEDNEYVKAYLDKLIKQIKEYDGDNWLYEYPDIN</sequence>
<dbReference type="EMBL" id="LN879430">
    <property type="protein sequence ID" value="CUH93264.1"/>
    <property type="molecule type" value="Genomic_DNA"/>
</dbReference>
<dbReference type="AlphaFoldDB" id="A0A0K8J746"/>
<dbReference type="KEGG" id="hsd:SD1D_1719"/>
<protein>
    <submittedName>
        <fullName evidence="1">Uncharacterized protein</fullName>
    </submittedName>
</protein>
<keyword evidence="2" id="KW-1185">Reference proteome</keyword>
<evidence type="ECO:0000313" key="2">
    <source>
        <dbReference type="Proteomes" id="UP000196053"/>
    </source>
</evidence>
<name>A0A0K8J746_9FIRM</name>
<reference evidence="2" key="1">
    <citation type="submission" date="2015-09" db="EMBL/GenBank/DDBJ databases">
        <authorList>
            <person name="Wibberg D."/>
        </authorList>
    </citation>
    <scope>NUCLEOTIDE SEQUENCE [LARGE SCALE GENOMIC DNA]</scope>
    <source>
        <strain evidence="2">SD1D</strain>
    </source>
</reference>
<dbReference type="OrthoDB" id="5678128at2"/>